<name>A0ABX8QSP8_9ACTN</name>
<protein>
    <submittedName>
        <fullName evidence="1">TcmI family type II polyketide cyclase</fullName>
    </submittedName>
</protein>
<dbReference type="Proteomes" id="UP001049518">
    <property type="component" value="Chromosome"/>
</dbReference>
<dbReference type="RefSeq" id="WP_231335018.1">
    <property type="nucleotide sequence ID" value="NZ_CP059572.1"/>
</dbReference>
<dbReference type="InterPro" id="IPR011008">
    <property type="entry name" value="Dimeric_a/b-barrel"/>
</dbReference>
<organism evidence="1 2">
    <name type="scientific">Actinomadura graeca</name>
    <dbReference type="NCBI Taxonomy" id="2750812"/>
    <lineage>
        <taxon>Bacteria</taxon>
        <taxon>Bacillati</taxon>
        <taxon>Actinomycetota</taxon>
        <taxon>Actinomycetes</taxon>
        <taxon>Streptosporangiales</taxon>
        <taxon>Thermomonosporaceae</taxon>
        <taxon>Actinomadura</taxon>
    </lineage>
</organism>
<reference evidence="1" key="1">
    <citation type="submission" date="2020-07" db="EMBL/GenBank/DDBJ databases">
        <authorList>
            <person name="Tarantini F.S."/>
            <person name="Hong K.W."/>
            <person name="Chan K.G."/>
        </authorList>
    </citation>
    <scope>NUCLEOTIDE SEQUENCE</scope>
    <source>
        <strain evidence="1">32-07</strain>
    </source>
</reference>
<dbReference type="Pfam" id="PF04673">
    <property type="entry name" value="Cyclase_polyket"/>
    <property type="match status" value="1"/>
</dbReference>
<gene>
    <name evidence="1" type="ORF">AGRA3207_002740</name>
</gene>
<dbReference type="InterPro" id="IPR006765">
    <property type="entry name" value="Polyketide_synth_cyclase"/>
</dbReference>
<evidence type="ECO:0000313" key="2">
    <source>
        <dbReference type="Proteomes" id="UP001049518"/>
    </source>
</evidence>
<proteinExistence type="predicted"/>
<sequence length="115" mass="12969">MHTTLIVARFRPGSEAEIARLFAESDSTELPGIIGVQRRKLFTFHDIYIHMVEAEKAVGPAVRREHGTELFQRISKALDEHIVPFEGRWGSVDQASARQIYHWERGRGVVAGEGS</sequence>
<accession>A0ABX8QSP8</accession>
<dbReference type="EMBL" id="CP059572">
    <property type="protein sequence ID" value="QXJ21839.1"/>
    <property type="molecule type" value="Genomic_DNA"/>
</dbReference>
<evidence type="ECO:0000313" key="1">
    <source>
        <dbReference type="EMBL" id="QXJ21839.1"/>
    </source>
</evidence>
<keyword evidence="2" id="KW-1185">Reference proteome</keyword>
<dbReference type="SUPFAM" id="SSF54909">
    <property type="entry name" value="Dimeric alpha+beta barrel"/>
    <property type="match status" value="1"/>
</dbReference>
<dbReference type="InterPro" id="IPR038474">
    <property type="entry name" value="Polyketide_synth_cyclase_sf"/>
</dbReference>
<dbReference type="Gene3D" id="3.30.70.1090">
    <property type="entry name" value="Dimeric alpha+beta barrel"/>
    <property type="match status" value="1"/>
</dbReference>